<keyword evidence="3" id="KW-1185">Reference proteome</keyword>
<evidence type="ECO:0000256" key="1">
    <source>
        <dbReference type="SAM" id="Phobius"/>
    </source>
</evidence>
<protein>
    <submittedName>
        <fullName evidence="2">Uncharacterized protein</fullName>
    </submittedName>
</protein>
<dbReference type="EMBL" id="QQAH01000001">
    <property type="protein sequence ID" value="RDD83394.1"/>
    <property type="molecule type" value="Genomic_DNA"/>
</dbReference>
<reference evidence="2 3" key="1">
    <citation type="submission" date="2018-07" db="EMBL/GenBank/DDBJ databases">
        <title>Dyella tabacisoli L4-6T, whole genome shotgun sequence.</title>
        <authorList>
            <person name="Zhou X.-K."/>
            <person name="Li W.-J."/>
            <person name="Duan Y.-Q."/>
        </authorList>
    </citation>
    <scope>NUCLEOTIDE SEQUENCE [LARGE SCALE GENOMIC DNA]</scope>
    <source>
        <strain evidence="2 3">L4-6</strain>
    </source>
</reference>
<accession>A0A369URK5</accession>
<keyword evidence="1" id="KW-0812">Transmembrane</keyword>
<feature type="transmembrane region" description="Helical" evidence="1">
    <location>
        <begin position="30"/>
        <end position="53"/>
    </location>
</feature>
<sequence>MDELLNKAMNGVDPDAPGAFWQVFLNLMGIVPWGALFWWSVGFVVVGAALGWWRGRLLEGVVWAALLGPIGWFVVLARPRTKPGAGPPPLPPKTSSKRPV</sequence>
<dbReference type="AlphaFoldDB" id="A0A369URK5"/>
<evidence type="ECO:0000313" key="2">
    <source>
        <dbReference type="EMBL" id="RDD83394.1"/>
    </source>
</evidence>
<organism evidence="2 3">
    <name type="scientific">Dyella tabacisoli</name>
    <dbReference type="NCBI Taxonomy" id="2282381"/>
    <lineage>
        <taxon>Bacteria</taxon>
        <taxon>Pseudomonadati</taxon>
        <taxon>Pseudomonadota</taxon>
        <taxon>Gammaproteobacteria</taxon>
        <taxon>Lysobacterales</taxon>
        <taxon>Rhodanobacteraceae</taxon>
        <taxon>Dyella</taxon>
    </lineage>
</organism>
<keyword evidence="1" id="KW-0472">Membrane</keyword>
<dbReference type="OrthoDB" id="5958239at2"/>
<keyword evidence="1" id="KW-1133">Transmembrane helix</keyword>
<feature type="transmembrane region" description="Helical" evidence="1">
    <location>
        <begin position="60"/>
        <end position="77"/>
    </location>
</feature>
<gene>
    <name evidence="2" type="ORF">DVJ77_02080</name>
</gene>
<name>A0A369URK5_9GAMM</name>
<evidence type="ECO:0000313" key="3">
    <source>
        <dbReference type="Proteomes" id="UP000253782"/>
    </source>
</evidence>
<dbReference type="Proteomes" id="UP000253782">
    <property type="component" value="Unassembled WGS sequence"/>
</dbReference>
<proteinExistence type="predicted"/>
<dbReference type="RefSeq" id="WP_114843786.1">
    <property type="nucleotide sequence ID" value="NZ_JBHSPE010000001.1"/>
</dbReference>
<comment type="caution">
    <text evidence="2">The sequence shown here is derived from an EMBL/GenBank/DDBJ whole genome shotgun (WGS) entry which is preliminary data.</text>
</comment>